<proteinExistence type="predicted"/>
<reference evidence="1 2" key="1">
    <citation type="submission" date="2018-03" db="EMBL/GenBank/DDBJ databases">
        <title>Genomic Encyclopedia of Archaeal and Bacterial Type Strains, Phase II (KMG-II): from individual species to whole genera.</title>
        <authorList>
            <person name="Goeker M."/>
        </authorList>
    </citation>
    <scope>NUCLEOTIDE SEQUENCE [LARGE SCALE GENOMIC DNA]</scope>
    <source>
        <strain evidence="1 2">DSM 44720</strain>
    </source>
</reference>
<protein>
    <recommendedName>
        <fullName evidence="3">Molecular chaperone Hsp90</fullName>
    </recommendedName>
</protein>
<name>A0A2T0TL76_9PSEU</name>
<dbReference type="PANTHER" id="PTHR32387:SF0">
    <property type="entry name" value="PROTEIN NO VEIN"/>
    <property type="match status" value="1"/>
</dbReference>
<comment type="caution">
    <text evidence="1">The sequence shown here is derived from an EMBL/GenBank/DDBJ whole genome shotgun (WGS) entry which is preliminary data.</text>
</comment>
<dbReference type="InterPro" id="IPR036890">
    <property type="entry name" value="HATPase_C_sf"/>
</dbReference>
<dbReference type="AlphaFoldDB" id="A0A2T0TL76"/>
<sequence>MSLDPSVSADPFGTEALRDSVLAAWRGSPTRFREDANAEEDLRLGGYRDRLLVELAQNASDAAGDELGTLRLSVVDGELRAANTGVPLDAAGVTALASLRASTKNGGTIGQFGVGFAAVLAVTDEPRVVSTTGAVAFSAERTRAATPELAEQRGGDVPVLRLVWPSDETDVPEGFATEVRLPLKVDAAALLADLADQAADLLLALPGLRRIEIAGQVWTREVPEVPLAGASTDSDGDVVVLHGPDSSTRWVLHRVSGELPAELVAGVETRPQWSICWAWPSDGVLTDEVLHAPTPTDERLSLPARLLATLPVEPSRRRVQPGAAVDTVLAEAAAHYPALVAKLPAVQRTALVPLPGFPLSEVDGVLRDGVLKALRTAEWLPLASGEWASPAKAKVLDAGSEELVELLEDVVPGLLDAELTLPEHAKALAALEVRRLGMREVVDALAGLGGDPDWWRRLYAELDPIAEVDSTAREELGGLPVPLADGRIVTSPRGVLLLEADQETLDLLAGVDVSGLRIAHPEAVHPLLVRLGAVEAGPVELLDSEAIREAVHRSADEVDAGMDGHDLVRAVLRLVDRSGMRPGDRPWLAELVLPDASGEWRRADELVLPDSALLDVLESDAPIGVLDKAVAEQWPRSVLTAVGVVDGFTVVVDEDPTEPDHDLADEGYWWAAAPEPPRRVVGIRDLDLVSRDAWPAALRMLAADPVAWRAVQEPDGYTGWWLSQYATLEGVPLCDWRLESAESLAGLYDVVPEVGLPEHVLVAVGVRTELDVRGDDDVRDLLRRLGDPDRAPADALVFKAHAALAEVAHLLDSGGISPPDRVRVLTGAAVAADDVVVLDLPWLLGVLPPEGVLAADGGAEALAELLALPLASEEVVGAPTTEGDEVSWHELGAVRLACDLLGVELPAGSVVVHDELTVTVDGTGHEVAWWVVDGVAHAVDTPEGLARALAWVSGRWADRHAFAALITDPTPVTLLG</sequence>
<accession>A0A2T0TL76</accession>
<dbReference type="EMBL" id="PVTF01000001">
    <property type="protein sequence ID" value="PRY46423.1"/>
    <property type="molecule type" value="Genomic_DNA"/>
</dbReference>
<dbReference type="SUPFAM" id="SSF55874">
    <property type="entry name" value="ATPase domain of HSP90 chaperone/DNA topoisomerase II/histidine kinase"/>
    <property type="match status" value="1"/>
</dbReference>
<dbReference type="Proteomes" id="UP000239494">
    <property type="component" value="Unassembled WGS sequence"/>
</dbReference>
<dbReference type="PANTHER" id="PTHR32387">
    <property type="entry name" value="WU:FJ29H11"/>
    <property type="match status" value="1"/>
</dbReference>
<organism evidence="1 2">
    <name type="scientific">Umezawaea tangerina</name>
    <dbReference type="NCBI Taxonomy" id="84725"/>
    <lineage>
        <taxon>Bacteria</taxon>
        <taxon>Bacillati</taxon>
        <taxon>Actinomycetota</taxon>
        <taxon>Actinomycetes</taxon>
        <taxon>Pseudonocardiales</taxon>
        <taxon>Pseudonocardiaceae</taxon>
        <taxon>Umezawaea</taxon>
    </lineage>
</organism>
<dbReference type="InterPro" id="IPR052957">
    <property type="entry name" value="Auxin_embryo_med"/>
</dbReference>
<keyword evidence="2" id="KW-1185">Reference proteome</keyword>
<evidence type="ECO:0008006" key="3">
    <source>
        <dbReference type="Google" id="ProtNLM"/>
    </source>
</evidence>
<evidence type="ECO:0000313" key="2">
    <source>
        <dbReference type="Proteomes" id="UP000239494"/>
    </source>
</evidence>
<dbReference type="RefSeq" id="WP_425445718.1">
    <property type="nucleotide sequence ID" value="NZ_PVTF01000001.1"/>
</dbReference>
<evidence type="ECO:0000313" key="1">
    <source>
        <dbReference type="EMBL" id="PRY46423.1"/>
    </source>
</evidence>
<gene>
    <name evidence="1" type="ORF">CLV43_101699</name>
</gene>
<dbReference type="NCBIfam" id="NF047352">
    <property type="entry name" value="P_loop_sacsin"/>
    <property type="match status" value="1"/>
</dbReference>